<dbReference type="PANTHER" id="PTHR31945">
    <property type="entry name" value="TRANSCRIPTION FACTOR SCREAM2-RELATED"/>
    <property type="match status" value="1"/>
</dbReference>
<comment type="subcellular location">
    <subcellularLocation>
        <location evidence="1">Nucleus</location>
    </subcellularLocation>
</comment>
<evidence type="ECO:0000313" key="6">
    <source>
        <dbReference type="EMBL" id="GMN40509.1"/>
    </source>
</evidence>
<organism evidence="6 7">
    <name type="scientific">Ficus carica</name>
    <name type="common">Common fig</name>
    <dbReference type="NCBI Taxonomy" id="3494"/>
    <lineage>
        <taxon>Eukaryota</taxon>
        <taxon>Viridiplantae</taxon>
        <taxon>Streptophyta</taxon>
        <taxon>Embryophyta</taxon>
        <taxon>Tracheophyta</taxon>
        <taxon>Spermatophyta</taxon>
        <taxon>Magnoliopsida</taxon>
        <taxon>eudicotyledons</taxon>
        <taxon>Gunneridae</taxon>
        <taxon>Pentapetalae</taxon>
        <taxon>rosids</taxon>
        <taxon>fabids</taxon>
        <taxon>Rosales</taxon>
        <taxon>Moraceae</taxon>
        <taxon>Ficeae</taxon>
        <taxon>Ficus</taxon>
    </lineage>
</organism>
<proteinExistence type="predicted"/>
<gene>
    <name evidence="6" type="ORF">TIFTF001_009739</name>
</gene>
<accession>A0AA88DHJ6</accession>
<dbReference type="GO" id="GO:0003700">
    <property type="term" value="F:DNA-binding transcription factor activity"/>
    <property type="evidence" value="ECO:0007669"/>
    <property type="project" value="TreeGrafter"/>
</dbReference>
<evidence type="ECO:0000256" key="2">
    <source>
        <dbReference type="ARBA" id="ARBA00023015"/>
    </source>
</evidence>
<evidence type="ECO:0000259" key="5">
    <source>
        <dbReference type="Pfam" id="PF22754"/>
    </source>
</evidence>
<keyword evidence="7" id="KW-1185">Reference proteome</keyword>
<evidence type="ECO:0000256" key="1">
    <source>
        <dbReference type="ARBA" id="ARBA00004123"/>
    </source>
</evidence>
<dbReference type="InterPro" id="IPR054502">
    <property type="entry name" value="bHLH-TF_ACT-like_plant"/>
</dbReference>
<dbReference type="Proteomes" id="UP001187192">
    <property type="component" value="Unassembled WGS sequence"/>
</dbReference>
<keyword evidence="2" id="KW-0805">Transcription regulation</keyword>
<name>A0AA88DHJ6_FICCA</name>
<dbReference type="AlphaFoldDB" id="A0AA88DHJ6"/>
<dbReference type="InterPro" id="IPR051358">
    <property type="entry name" value="TF_AMS/ICE1/BHLH6-like"/>
</dbReference>
<evidence type="ECO:0000256" key="4">
    <source>
        <dbReference type="ARBA" id="ARBA00023242"/>
    </source>
</evidence>
<dbReference type="SUPFAM" id="SSF47459">
    <property type="entry name" value="HLH, helix-loop-helix DNA-binding domain"/>
    <property type="match status" value="1"/>
</dbReference>
<evidence type="ECO:0000256" key="3">
    <source>
        <dbReference type="ARBA" id="ARBA00023163"/>
    </source>
</evidence>
<feature type="domain" description="Plant bHLH transcription factor ACT-like" evidence="5">
    <location>
        <begin position="71"/>
        <end position="146"/>
    </location>
</feature>
<dbReference type="InterPro" id="IPR036638">
    <property type="entry name" value="HLH_DNA-bd_sf"/>
</dbReference>
<dbReference type="EMBL" id="BTGU01000011">
    <property type="protein sequence ID" value="GMN40509.1"/>
    <property type="molecule type" value="Genomic_DNA"/>
</dbReference>
<dbReference type="GO" id="GO:0046983">
    <property type="term" value="F:protein dimerization activity"/>
    <property type="evidence" value="ECO:0007669"/>
    <property type="project" value="InterPro"/>
</dbReference>
<dbReference type="GO" id="GO:0005634">
    <property type="term" value="C:nucleus"/>
    <property type="evidence" value="ECO:0007669"/>
    <property type="project" value="UniProtKB-SubCell"/>
</dbReference>
<protein>
    <recommendedName>
        <fullName evidence="5">Plant bHLH transcription factor ACT-like domain-containing protein</fullName>
    </recommendedName>
</protein>
<keyword evidence="4" id="KW-0539">Nucleus</keyword>
<dbReference type="Gene3D" id="4.10.280.10">
    <property type="entry name" value="Helix-loop-helix DNA-binding domain"/>
    <property type="match status" value="1"/>
</dbReference>
<sequence>MSSSRDRKIKAAMHERLQRLRAITNSSAMNKASIIVDASKYINELKQKVVALNQEIGTSRMSIDENQLPAQVTVETQQKGFLVNVFSDKNCPGLLVSILEAFENLGLDVLDARASCTDNFQLEAIGEENENSIDAQVVKQAVLQAIMNWSEQD</sequence>
<comment type="caution">
    <text evidence="6">The sequence shown here is derived from an EMBL/GenBank/DDBJ whole genome shotgun (WGS) entry which is preliminary data.</text>
</comment>
<dbReference type="PANTHER" id="PTHR31945:SF45">
    <property type="entry name" value="EXPRESSED PROTEIN"/>
    <property type="match status" value="1"/>
</dbReference>
<keyword evidence="3" id="KW-0804">Transcription</keyword>
<dbReference type="GO" id="GO:0043565">
    <property type="term" value="F:sequence-specific DNA binding"/>
    <property type="evidence" value="ECO:0007669"/>
    <property type="project" value="TreeGrafter"/>
</dbReference>
<dbReference type="Pfam" id="PF22754">
    <property type="entry name" value="bHLH-TF_ACT-like_plant"/>
    <property type="match status" value="1"/>
</dbReference>
<reference evidence="6" key="1">
    <citation type="submission" date="2023-07" db="EMBL/GenBank/DDBJ databases">
        <title>draft genome sequence of fig (Ficus carica).</title>
        <authorList>
            <person name="Takahashi T."/>
            <person name="Nishimura K."/>
        </authorList>
    </citation>
    <scope>NUCLEOTIDE SEQUENCE</scope>
</reference>
<evidence type="ECO:0000313" key="7">
    <source>
        <dbReference type="Proteomes" id="UP001187192"/>
    </source>
</evidence>